<organism evidence="1 2">
    <name type="scientific">Elysia crispata</name>
    <name type="common">lettuce slug</name>
    <dbReference type="NCBI Taxonomy" id="231223"/>
    <lineage>
        <taxon>Eukaryota</taxon>
        <taxon>Metazoa</taxon>
        <taxon>Spiralia</taxon>
        <taxon>Lophotrochozoa</taxon>
        <taxon>Mollusca</taxon>
        <taxon>Gastropoda</taxon>
        <taxon>Heterobranchia</taxon>
        <taxon>Euthyneura</taxon>
        <taxon>Panpulmonata</taxon>
        <taxon>Sacoglossa</taxon>
        <taxon>Placobranchoidea</taxon>
        <taxon>Plakobranchidae</taxon>
        <taxon>Elysia</taxon>
    </lineage>
</organism>
<gene>
    <name evidence="1" type="ORF">RRG08_064646</name>
</gene>
<dbReference type="AlphaFoldDB" id="A0AAE1B9M2"/>
<sequence>MTAKRIQFCMEHGAVRKKPRQMGIQINEVIAQSSAVPRVRVSRTPLIKYTQSPSHLLLSNGCDTLNREARQQSAAWRLTNTEDDHNHELIMFLQLISRSKAASILQEFYLKASDPSVVRRLKKKKISEENVFRFAPSDGSLSAVYRGPWIVTVVHGLGQSIS</sequence>
<dbReference type="EMBL" id="JAWDGP010000269">
    <property type="protein sequence ID" value="KAK3802053.1"/>
    <property type="molecule type" value="Genomic_DNA"/>
</dbReference>
<reference evidence="1" key="1">
    <citation type="journal article" date="2023" name="G3 (Bethesda)">
        <title>A reference genome for the long-term kleptoplast-retaining sea slug Elysia crispata morphotype clarki.</title>
        <authorList>
            <person name="Eastman K.E."/>
            <person name="Pendleton A.L."/>
            <person name="Shaikh M.A."/>
            <person name="Suttiyut T."/>
            <person name="Ogas R."/>
            <person name="Tomko P."/>
            <person name="Gavelis G."/>
            <person name="Widhalm J.R."/>
            <person name="Wisecaver J.H."/>
        </authorList>
    </citation>
    <scope>NUCLEOTIDE SEQUENCE</scope>
    <source>
        <strain evidence="1">ECLA1</strain>
    </source>
</reference>
<accession>A0AAE1B9M2</accession>
<evidence type="ECO:0000313" key="1">
    <source>
        <dbReference type="EMBL" id="KAK3802053.1"/>
    </source>
</evidence>
<proteinExistence type="predicted"/>
<dbReference type="Proteomes" id="UP001283361">
    <property type="component" value="Unassembled WGS sequence"/>
</dbReference>
<name>A0AAE1B9M2_9GAST</name>
<comment type="caution">
    <text evidence="1">The sequence shown here is derived from an EMBL/GenBank/DDBJ whole genome shotgun (WGS) entry which is preliminary data.</text>
</comment>
<evidence type="ECO:0000313" key="2">
    <source>
        <dbReference type="Proteomes" id="UP001283361"/>
    </source>
</evidence>
<protein>
    <submittedName>
        <fullName evidence="1">Uncharacterized protein</fullName>
    </submittedName>
</protein>
<keyword evidence="2" id="KW-1185">Reference proteome</keyword>